<organism evidence="1 2">
    <name type="scientific">Dryococelus australis</name>
    <dbReference type="NCBI Taxonomy" id="614101"/>
    <lineage>
        <taxon>Eukaryota</taxon>
        <taxon>Metazoa</taxon>
        <taxon>Ecdysozoa</taxon>
        <taxon>Arthropoda</taxon>
        <taxon>Hexapoda</taxon>
        <taxon>Insecta</taxon>
        <taxon>Pterygota</taxon>
        <taxon>Neoptera</taxon>
        <taxon>Polyneoptera</taxon>
        <taxon>Phasmatodea</taxon>
        <taxon>Verophasmatodea</taxon>
        <taxon>Anareolatae</taxon>
        <taxon>Phasmatidae</taxon>
        <taxon>Eurycanthinae</taxon>
        <taxon>Dryococelus</taxon>
    </lineage>
</organism>
<protein>
    <submittedName>
        <fullName evidence="1">Uncharacterized protein</fullName>
    </submittedName>
</protein>
<dbReference type="Proteomes" id="UP001159363">
    <property type="component" value="Chromosome 8"/>
</dbReference>
<dbReference type="EMBL" id="JARBHB010000009">
    <property type="protein sequence ID" value="KAJ8875915.1"/>
    <property type="molecule type" value="Genomic_DNA"/>
</dbReference>
<keyword evidence="2" id="KW-1185">Reference proteome</keyword>
<reference evidence="1 2" key="1">
    <citation type="submission" date="2023-02" db="EMBL/GenBank/DDBJ databases">
        <title>LHISI_Scaffold_Assembly.</title>
        <authorList>
            <person name="Stuart O.P."/>
            <person name="Cleave R."/>
            <person name="Magrath M.J.L."/>
            <person name="Mikheyev A.S."/>
        </authorList>
    </citation>
    <scope>NUCLEOTIDE SEQUENCE [LARGE SCALE GENOMIC DNA]</scope>
    <source>
        <strain evidence="1">Daus_M_001</strain>
        <tissue evidence="1">Leg muscle</tissue>
    </source>
</reference>
<evidence type="ECO:0000313" key="1">
    <source>
        <dbReference type="EMBL" id="KAJ8875915.1"/>
    </source>
</evidence>
<gene>
    <name evidence="1" type="ORF">PR048_023823</name>
</gene>
<proteinExistence type="predicted"/>
<accession>A0ABQ9GV52</accession>
<evidence type="ECO:0000313" key="2">
    <source>
        <dbReference type="Proteomes" id="UP001159363"/>
    </source>
</evidence>
<comment type="caution">
    <text evidence="1">The sequence shown here is derived from an EMBL/GenBank/DDBJ whole genome shotgun (WGS) entry which is preliminary data.</text>
</comment>
<name>A0ABQ9GV52_9NEOP</name>
<sequence>MRQQVPLLANWSLDAPYNALRIGNGTWNPQKCRDQNRYVRRNCLKRAEKASKAQQQYVTQKYGVQDSQKQFSLQASNTVLLYPYPPSNKASKCLQIYIQSGKAHTPLLNGVETPCG</sequence>